<feature type="domain" description="6-phosphogluconate dehydrogenase NADP-binding" evidence="4">
    <location>
        <begin position="2"/>
        <end position="158"/>
    </location>
</feature>
<name>A0A2N7PL28_9BACT</name>
<feature type="domain" description="3-hydroxyisobutyrate dehydrogenase-like NAD-binding" evidence="5">
    <location>
        <begin position="161"/>
        <end position="280"/>
    </location>
</feature>
<accession>A0A2N7PL28</accession>
<dbReference type="InterPro" id="IPR013328">
    <property type="entry name" value="6PGD_dom2"/>
</dbReference>
<dbReference type="SUPFAM" id="SSF51735">
    <property type="entry name" value="NAD(P)-binding Rossmann-fold domains"/>
    <property type="match status" value="1"/>
</dbReference>
<dbReference type="SUPFAM" id="SSF48179">
    <property type="entry name" value="6-phosphogluconate dehydrogenase C-terminal domain-like"/>
    <property type="match status" value="1"/>
</dbReference>
<sequence>MKIGFIGLGTLGKEIAKRIIQAGFSLKVWNRTINKAKDLGVEIAESPLDIANTCDPIFIIVFDSAASKETIFGEKGLIKGNLSKKTIIDMTTNFPGYVRETQKRLKEVGAFYIDAPILGSVIPARKGELTLLLAGEKEKAEAYQDIYQSFAKNIYYVGEAGKASELKLINNFILATFMEAIGEALSLGEKLGFSKELLLEVLGNGAGKSMLLEVKKQKLLEEDFSTHFSADLMYKDLCYLMDLLKEKGEISFTASIIKELYGLIKKKGLGTSDFSIIYKILKE</sequence>
<reference evidence="6 7" key="1">
    <citation type="submission" date="2018-01" db="EMBL/GenBank/DDBJ databases">
        <title>Metagenomic assembled genomes from two thermal pools in the Uzon Caldera, Kamchatka, Russia.</title>
        <authorList>
            <person name="Wilkins L."/>
            <person name="Ettinger C."/>
        </authorList>
    </citation>
    <scope>NUCLEOTIDE SEQUENCE [LARGE SCALE GENOMIC DNA]</scope>
    <source>
        <strain evidence="6">ZAV-15</strain>
    </source>
</reference>
<dbReference type="InterPro" id="IPR015815">
    <property type="entry name" value="HIBADH-related"/>
</dbReference>
<dbReference type="Pfam" id="PF14833">
    <property type="entry name" value="NAD_binding_11"/>
    <property type="match status" value="1"/>
</dbReference>
<proteinExistence type="predicted"/>
<dbReference type="GO" id="GO:0016491">
    <property type="term" value="F:oxidoreductase activity"/>
    <property type="evidence" value="ECO:0007669"/>
    <property type="project" value="UniProtKB-KW"/>
</dbReference>
<dbReference type="InterPro" id="IPR051265">
    <property type="entry name" value="HIBADH-related_NP60_sf"/>
</dbReference>
<dbReference type="InterPro" id="IPR006115">
    <property type="entry name" value="6PGDH_NADP-bd"/>
</dbReference>
<dbReference type="InterPro" id="IPR036291">
    <property type="entry name" value="NAD(P)-bd_dom_sf"/>
</dbReference>
<dbReference type="InterPro" id="IPR029154">
    <property type="entry name" value="HIBADH-like_NADP-bd"/>
</dbReference>
<comment type="caution">
    <text evidence="6">The sequence shown here is derived from an EMBL/GenBank/DDBJ whole genome shotgun (WGS) entry which is preliminary data.</text>
</comment>
<dbReference type="EMBL" id="PNIE01000013">
    <property type="protein sequence ID" value="PMP64334.1"/>
    <property type="molecule type" value="Genomic_DNA"/>
</dbReference>
<dbReference type="PANTHER" id="PTHR43580">
    <property type="entry name" value="OXIDOREDUCTASE GLYR1-RELATED"/>
    <property type="match status" value="1"/>
</dbReference>
<evidence type="ECO:0000313" key="6">
    <source>
        <dbReference type="EMBL" id="PMP64334.1"/>
    </source>
</evidence>
<evidence type="ECO:0000259" key="5">
    <source>
        <dbReference type="Pfam" id="PF14833"/>
    </source>
</evidence>
<dbReference type="GO" id="GO:0051287">
    <property type="term" value="F:NAD binding"/>
    <property type="evidence" value="ECO:0007669"/>
    <property type="project" value="InterPro"/>
</dbReference>
<feature type="active site" evidence="3">
    <location>
        <position position="167"/>
    </location>
</feature>
<dbReference type="PANTHER" id="PTHR43580:SF2">
    <property type="entry name" value="CYTOKINE-LIKE NUCLEAR FACTOR N-PAC"/>
    <property type="match status" value="1"/>
</dbReference>
<dbReference type="Pfam" id="PF03446">
    <property type="entry name" value="NAD_binding_2"/>
    <property type="match status" value="1"/>
</dbReference>
<evidence type="ECO:0000256" key="3">
    <source>
        <dbReference type="PIRSR" id="PIRSR000103-1"/>
    </source>
</evidence>
<dbReference type="InterPro" id="IPR008927">
    <property type="entry name" value="6-PGluconate_DH-like_C_sf"/>
</dbReference>
<organism evidence="6 7">
    <name type="scientific">Caldimicrobium thiodismutans</name>
    <dbReference type="NCBI Taxonomy" id="1653476"/>
    <lineage>
        <taxon>Bacteria</taxon>
        <taxon>Pseudomonadati</taxon>
        <taxon>Thermodesulfobacteriota</taxon>
        <taxon>Thermodesulfobacteria</taxon>
        <taxon>Thermodesulfobacteriales</taxon>
        <taxon>Thermodesulfobacteriaceae</taxon>
        <taxon>Caldimicrobium</taxon>
    </lineage>
</organism>
<feature type="non-terminal residue" evidence="6">
    <location>
        <position position="283"/>
    </location>
</feature>
<dbReference type="GO" id="GO:0050661">
    <property type="term" value="F:NADP binding"/>
    <property type="evidence" value="ECO:0007669"/>
    <property type="project" value="InterPro"/>
</dbReference>
<gene>
    <name evidence="6" type="ORF">C0197_00775</name>
</gene>
<evidence type="ECO:0000313" key="7">
    <source>
        <dbReference type="Proteomes" id="UP000235731"/>
    </source>
</evidence>
<dbReference type="Gene3D" id="3.40.50.720">
    <property type="entry name" value="NAD(P)-binding Rossmann-like Domain"/>
    <property type="match status" value="1"/>
</dbReference>
<evidence type="ECO:0000256" key="1">
    <source>
        <dbReference type="ARBA" id="ARBA00023002"/>
    </source>
</evidence>
<dbReference type="Gene3D" id="1.10.1040.10">
    <property type="entry name" value="N-(1-d-carboxylethyl)-l-norvaline Dehydrogenase, domain 2"/>
    <property type="match status" value="1"/>
</dbReference>
<dbReference type="Proteomes" id="UP000235731">
    <property type="component" value="Unassembled WGS sequence"/>
</dbReference>
<keyword evidence="1" id="KW-0560">Oxidoreductase</keyword>
<protein>
    <submittedName>
        <fullName evidence="6">NAD(P)-dependent oxidoreductase</fullName>
    </submittedName>
</protein>
<evidence type="ECO:0000259" key="4">
    <source>
        <dbReference type="Pfam" id="PF03446"/>
    </source>
</evidence>
<evidence type="ECO:0000256" key="2">
    <source>
        <dbReference type="ARBA" id="ARBA00023027"/>
    </source>
</evidence>
<dbReference type="PIRSF" id="PIRSF000103">
    <property type="entry name" value="HIBADH"/>
    <property type="match status" value="1"/>
</dbReference>
<keyword evidence="2" id="KW-0520">NAD</keyword>
<dbReference type="AlphaFoldDB" id="A0A2N7PL28"/>